<feature type="domain" description="AprE-like beta-barrel" evidence="12">
    <location>
        <begin position="333"/>
        <end position="424"/>
    </location>
</feature>
<evidence type="ECO:0000313" key="13">
    <source>
        <dbReference type="EMBL" id="QNP43855.1"/>
    </source>
</evidence>
<evidence type="ECO:0000259" key="12">
    <source>
        <dbReference type="Pfam" id="PF26002"/>
    </source>
</evidence>
<dbReference type="InterPro" id="IPR010129">
    <property type="entry name" value="T1SS_HlyD"/>
</dbReference>
<evidence type="ECO:0000256" key="5">
    <source>
        <dbReference type="ARBA" id="ARBA00022519"/>
    </source>
</evidence>
<dbReference type="Gene3D" id="2.40.50.100">
    <property type="match status" value="1"/>
</dbReference>
<gene>
    <name evidence="13" type="ORF">H9L15_04245</name>
</gene>
<dbReference type="PANTHER" id="PTHR30386:SF17">
    <property type="entry name" value="ALKALINE PROTEASE SECRETION PROTEIN APRE"/>
    <property type="match status" value="1"/>
</dbReference>
<keyword evidence="5 9" id="KW-0997">Cell inner membrane</keyword>
<evidence type="ECO:0000256" key="6">
    <source>
        <dbReference type="ARBA" id="ARBA00022692"/>
    </source>
</evidence>
<keyword evidence="7 9" id="KW-1133">Transmembrane helix</keyword>
<name>A0ABX6T257_9SPHN</name>
<comment type="subcellular location">
    <subcellularLocation>
        <location evidence="1 9">Cell inner membrane</location>
        <topology evidence="1 9">Single-pass membrane protein</topology>
    </subcellularLocation>
</comment>
<keyword evidence="6 9" id="KW-0812">Transmembrane</keyword>
<protein>
    <recommendedName>
        <fullName evidence="9">Membrane fusion protein (MFP) family protein</fullName>
    </recommendedName>
</protein>
<evidence type="ECO:0000313" key="14">
    <source>
        <dbReference type="Proteomes" id="UP000516134"/>
    </source>
</evidence>
<dbReference type="InterPro" id="IPR058982">
    <property type="entry name" value="Beta-barrel_AprE"/>
</dbReference>
<dbReference type="RefSeq" id="WP_187715280.1">
    <property type="nucleotide sequence ID" value="NZ_BAABJC010000001.1"/>
</dbReference>
<dbReference type="Pfam" id="PF25994">
    <property type="entry name" value="HH_AprE"/>
    <property type="match status" value="1"/>
</dbReference>
<evidence type="ECO:0000256" key="7">
    <source>
        <dbReference type="ARBA" id="ARBA00022989"/>
    </source>
</evidence>
<feature type="coiled-coil region" evidence="10">
    <location>
        <begin position="190"/>
        <end position="241"/>
    </location>
</feature>
<sequence length="449" mass="49029">MNVLTSIIEPYQQDAPVDDPRRDIRIGAGIVIIFFVILLGWAAFMPLDAAVPARGVIAVSGNRQSVQHREGGVVTAINVREGQHVKAGDVLIEMAAPDLRAQERALTSDYLTNVAQRARLMAERAGARDFLPPAEFAGLPAEDQPLAAQAMALQRAQLQARLASKSAQQSVLGQRSLQLGEQQSGYSQQIASLHEQQRLLQEEIDGLKKIQEKGFASVNRIRALERAYAELKGQEASMTAEIARAGEGKGETRMQSVSIEKTAMEQVASDLRDTQARLSDVLPKLIAVREQLQRARVRAPATGQVVGLSVFTIGGVVSPGQTLMEIVPDHRSLVIQAQVAPTNADDVYQGQEAQVRFVSVNDRTLPLLTGKVRTISADSFTDEKTGQSYFRAEIDVPADELRRVSGSLGKGQLRPGLPVEVLLSVRKRTALQYILEPLTRNLWGSLREQ</sequence>
<dbReference type="Pfam" id="PF26002">
    <property type="entry name" value="Beta-barrel_AprE"/>
    <property type="match status" value="1"/>
</dbReference>
<dbReference type="InterPro" id="IPR058781">
    <property type="entry name" value="HH_AprE-like"/>
</dbReference>
<dbReference type="Gene3D" id="2.40.30.170">
    <property type="match status" value="1"/>
</dbReference>
<evidence type="ECO:0000256" key="1">
    <source>
        <dbReference type="ARBA" id="ARBA00004377"/>
    </source>
</evidence>
<evidence type="ECO:0000256" key="4">
    <source>
        <dbReference type="ARBA" id="ARBA00022475"/>
    </source>
</evidence>
<accession>A0ABX6T257</accession>
<feature type="transmembrane region" description="Helical" evidence="9">
    <location>
        <begin position="26"/>
        <end position="44"/>
    </location>
</feature>
<feature type="domain" description="AprE-like long alpha-helical hairpin" evidence="11">
    <location>
        <begin position="100"/>
        <end position="291"/>
    </location>
</feature>
<dbReference type="NCBIfam" id="TIGR01843">
    <property type="entry name" value="type_I_hlyD"/>
    <property type="match status" value="1"/>
</dbReference>
<keyword evidence="14" id="KW-1185">Reference proteome</keyword>
<evidence type="ECO:0000256" key="9">
    <source>
        <dbReference type="RuleBase" id="RU365093"/>
    </source>
</evidence>
<evidence type="ECO:0000256" key="2">
    <source>
        <dbReference type="ARBA" id="ARBA00009477"/>
    </source>
</evidence>
<evidence type="ECO:0000256" key="3">
    <source>
        <dbReference type="ARBA" id="ARBA00022448"/>
    </source>
</evidence>
<evidence type="ECO:0000256" key="8">
    <source>
        <dbReference type="ARBA" id="ARBA00023136"/>
    </source>
</evidence>
<dbReference type="EMBL" id="CP060780">
    <property type="protein sequence ID" value="QNP43855.1"/>
    <property type="molecule type" value="Genomic_DNA"/>
</dbReference>
<keyword evidence="8 9" id="KW-0472">Membrane</keyword>
<dbReference type="InterPro" id="IPR050739">
    <property type="entry name" value="MFP"/>
</dbReference>
<dbReference type="PRINTS" id="PR01490">
    <property type="entry name" value="RTXTOXIND"/>
</dbReference>
<keyword evidence="3 9" id="KW-0813">Transport</keyword>
<organism evidence="13 14">
    <name type="scientific">Sphingomonas daechungensis</name>
    <dbReference type="NCBI Taxonomy" id="1176646"/>
    <lineage>
        <taxon>Bacteria</taxon>
        <taxon>Pseudomonadati</taxon>
        <taxon>Pseudomonadota</taxon>
        <taxon>Alphaproteobacteria</taxon>
        <taxon>Sphingomonadales</taxon>
        <taxon>Sphingomonadaceae</taxon>
        <taxon>Sphingomonas</taxon>
    </lineage>
</organism>
<reference evidence="13 14" key="1">
    <citation type="submission" date="2020-08" db="EMBL/GenBank/DDBJ databases">
        <title>Genome sequence of Sphingomonas daechungensis KACC 18115T.</title>
        <authorList>
            <person name="Hyun D.-W."/>
            <person name="Bae J.-W."/>
        </authorList>
    </citation>
    <scope>NUCLEOTIDE SEQUENCE [LARGE SCALE GENOMIC DNA]</scope>
    <source>
        <strain evidence="13 14">KACC 18115</strain>
    </source>
</reference>
<comment type="similarity">
    <text evidence="2 9">Belongs to the membrane fusion protein (MFP) (TC 8.A.1) family.</text>
</comment>
<proteinExistence type="inferred from homology"/>
<keyword evidence="10" id="KW-0175">Coiled coil</keyword>
<dbReference type="PANTHER" id="PTHR30386">
    <property type="entry name" value="MEMBRANE FUSION SUBUNIT OF EMRAB-TOLC MULTIDRUG EFFLUX PUMP"/>
    <property type="match status" value="1"/>
</dbReference>
<keyword evidence="4 9" id="KW-1003">Cell membrane</keyword>
<evidence type="ECO:0000256" key="10">
    <source>
        <dbReference type="SAM" id="Coils"/>
    </source>
</evidence>
<dbReference type="SUPFAM" id="SSF111369">
    <property type="entry name" value="HlyD-like secretion proteins"/>
    <property type="match status" value="1"/>
</dbReference>
<evidence type="ECO:0000259" key="11">
    <source>
        <dbReference type="Pfam" id="PF25994"/>
    </source>
</evidence>
<dbReference type="Proteomes" id="UP000516134">
    <property type="component" value="Chromosome"/>
</dbReference>